<evidence type="ECO:0000313" key="1">
    <source>
        <dbReference type="EMBL" id="WFL76040.1"/>
    </source>
</evidence>
<dbReference type="RefSeq" id="WP_278014806.1">
    <property type="nucleotide sequence ID" value="NZ_CP121106.1"/>
</dbReference>
<proteinExistence type="predicted"/>
<name>A0ABY8FPK5_9SPHN</name>
<protein>
    <recommendedName>
        <fullName evidence="3">Tetratricopeptide repeat protein</fullName>
    </recommendedName>
</protein>
<dbReference type="Proteomes" id="UP001215827">
    <property type="component" value="Chromosome"/>
</dbReference>
<gene>
    <name evidence="1" type="ORF">P7228_08460</name>
</gene>
<sequence>MDECSDEEWDEFTRQLAALEAEALAHFEARRQEDGLIALDRLIDLDDATIAAHVSMQYAFLIGYLADASRYARALDTLDRWDARAQAERGRPFDKPFAGNAGQAMILYAIGKTDEAVAPARRALEQGVAPQGPIPGHPELGKVGPLPEELLHRLIAIADMWDEDELGPKPQA</sequence>
<evidence type="ECO:0008006" key="3">
    <source>
        <dbReference type="Google" id="ProtNLM"/>
    </source>
</evidence>
<dbReference type="EMBL" id="CP121106">
    <property type="protein sequence ID" value="WFL76040.1"/>
    <property type="molecule type" value="Genomic_DNA"/>
</dbReference>
<organism evidence="1 2">
    <name type="scientific">Altererythrobacter arenosus</name>
    <dbReference type="NCBI Taxonomy" id="3032592"/>
    <lineage>
        <taxon>Bacteria</taxon>
        <taxon>Pseudomonadati</taxon>
        <taxon>Pseudomonadota</taxon>
        <taxon>Alphaproteobacteria</taxon>
        <taxon>Sphingomonadales</taxon>
        <taxon>Erythrobacteraceae</taxon>
        <taxon>Altererythrobacter</taxon>
    </lineage>
</organism>
<accession>A0ABY8FPK5</accession>
<evidence type="ECO:0000313" key="2">
    <source>
        <dbReference type="Proteomes" id="UP001215827"/>
    </source>
</evidence>
<reference evidence="1 2" key="1">
    <citation type="submission" date="2023-03" db="EMBL/GenBank/DDBJ databases">
        <title>Altererythrobacter sp. CAU 1644 isolated from sand.</title>
        <authorList>
            <person name="Kim W."/>
        </authorList>
    </citation>
    <scope>NUCLEOTIDE SEQUENCE [LARGE SCALE GENOMIC DNA]</scope>
    <source>
        <strain evidence="1 2">CAU 1644</strain>
    </source>
</reference>
<keyword evidence="2" id="KW-1185">Reference proteome</keyword>